<evidence type="ECO:0000256" key="2">
    <source>
        <dbReference type="ARBA" id="ARBA00022630"/>
    </source>
</evidence>
<keyword evidence="4" id="KW-0560">Oxidoreductase</keyword>
<organism evidence="6 7">
    <name type="scientific">Umbelopsis vinacea</name>
    <dbReference type="NCBI Taxonomy" id="44442"/>
    <lineage>
        <taxon>Eukaryota</taxon>
        <taxon>Fungi</taxon>
        <taxon>Fungi incertae sedis</taxon>
        <taxon>Mucoromycota</taxon>
        <taxon>Mucoromycotina</taxon>
        <taxon>Umbelopsidomycetes</taxon>
        <taxon>Umbelopsidales</taxon>
        <taxon>Umbelopsidaceae</taxon>
        <taxon>Umbelopsis</taxon>
    </lineage>
</organism>
<dbReference type="EMBL" id="JAEPRA010000008">
    <property type="protein sequence ID" value="KAG2181628.1"/>
    <property type="molecule type" value="Genomic_DNA"/>
</dbReference>
<proteinExistence type="predicted"/>
<comment type="cofactor">
    <cofactor evidence="1">
        <name>FAD</name>
        <dbReference type="ChEBI" id="CHEBI:57692"/>
    </cofactor>
</comment>
<sequence>MLDVLICGAGPVGLFFANLMDQFGHTYRIFDSDTLEGRLGQSRALLLTARSLEIMEDRGIAREILSHALLSRGLRLHSDTKQLTQVEMRGLDTPYPHMTTLPQWRVEETLLNRLSKKVERPVTLLSYVQESDHVVAKLQHGDDKDNVEEVKAKFLIGSDGVHSTVRKGTPGWTFDGVIMNVPFALADVTLTGDKLPDFRYFNFIDSKNGALIIIPLPDKSGEKIILRVIASLGTLSEIKDTEGKVSQGINKDDPFTLEELQTLIDQRSGYFKMKAENPQWITKFGINERRANGFRRGRCFIMGDAAHCHSPAGGQGMNLGLQDAYNMAWKISSVLKNTVPNPEELLDSYYEERYPLVDTTIDGSGRMGRTVMQHTMLSSFMRSLVLPLAFTIPSIHDKVGFTLQQLWVTIPTSSALLAKKSASNIIEPGKFMPDSGILNPKDIMNLSPQTIKSILKKSNRYIALLVWNHAGDDYTSAGFWNLLETYKRSVRPIVIESKNYIGRYRVPLYARNHADGKEGFWCDTRGQLADLLGVEDNRAGIILIRPDMYVTFSESYDGQNEIPLESFEKYLASQLKSD</sequence>
<dbReference type="Pfam" id="PF01494">
    <property type="entry name" value="FAD_binding_3"/>
    <property type="match status" value="1"/>
</dbReference>
<reference evidence="6" key="1">
    <citation type="submission" date="2020-12" db="EMBL/GenBank/DDBJ databases">
        <title>Metabolic potential, ecology and presence of endohyphal bacteria is reflected in genomic diversity of Mucoromycotina.</title>
        <authorList>
            <person name="Muszewska A."/>
            <person name="Okrasinska A."/>
            <person name="Steczkiewicz K."/>
            <person name="Drgas O."/>
            <person name="Orlowska M."/>
            <person name="Perlinska-Lenart U."/>
            <person name="Aleksandrzak-Piekarczyk T."/>
            <person name="Szatraj K."/>
            <person name="Zielenkiewicz U."/>
            <person name="Pilsyk S."/>
            <person name="Malc E."/>
            <person name="Mieczkowski P."/>
            <person name="Kruszewska J.S."/>
            <person name="Biernat P."/>
            <person name="Pawlowska J."/>
        </authorList>
    </citation>
    <scope>NUCLEOTIDE SEQUENCE</scope>
    <source>
        <strain evidence="6">WA0000051536</strain>
    </source>
</reference>
<evidence type="ECO:0000313" key="6">
    <source>
        <dbReference type="EMBL" id="KAG2181628.1"/>
    </source>
</evidence>
<evidence type="ECO:0000256" key="3">
    <source>
        <dbReference type="ARBA" id="ARBA00022827"/>
    </source>
</evidence>
<comment type="caution">
    <text evidence="6">The sequence shown here is derived from an EMBL/GenBank/DDBJ whole genome shotgun (WGS) entry which is preliminary data.</text>
</comment>
<dbReference type="GO" id="GO:0016709">
    <property type="term" value="F:oxidoreductase activity, acting on paired donors, with incorporation or reduction of molecular oxygen, NAD(P)H as one donor, and incorporation of one atom of oxygen"/>
    <property type="evidence" value="ECO:0007669"/>
    <property type="project" value="UniProtKB-ARBA"/>
</dbReference>
<feature type="domain" description="FAD-binding" evidence="5">
    <location>
        <begin position="2"/>
        <end position="362"/>
    </location>
</feature>
<keyword evidence="3" id="KW-0274">FAD</keyword>
<dbReference type="Gene3D" id="3.30.70.2450">
    <property type="match status" value="1"/>
</dbReference>
<dbReference type="PRINTS" id="PR00420">
    <property type="entry name" value="RNGMNOXGNASE"/>
</dbReference>
<evidence type="ECO:0000259" key="5">
    <source>
        <dbReference type="Pfam" id="PF01494"/>
    </source>
</evidence>
<gene>
    <name evidence="6" type="ORF">INT44_008443</name>
</gene>
<dbReference type="InterPro" id="IPR002938">
    <property type="entry name" value="FAD-bd"/>
</dbReference>
<dbReference type="SUPFAM" id="SSF51905">
    <property type="entry name" value="FAD/NAD(P)-binding domain"/>
    <property type="match status" value="1"/>
</dbReference>
<keyword evidence="2" id="KW-0285">Flavoprotein</keyword>
<dbReference type="InterPro" id="IPR036188">
    <property type="entry name" value="FAD/NAD-bd_sf"/>
</dbReference>
<dbReference type="InterPro" id="IPR050641">
    <property type="entry name" value="RIFMO-like"/>
</dbReference>
<dbReference type="GO" id="GO:0071949">
    <property type="term" value="F:FAD binding"/>
    <property type="evidence" value="ECO:0007669"/>
    <property type="project" value="InterPro"/>
</dbReference>
<keyword evidence="7" id="KW-1185">Reference proteome</keyword>
<dbReference type="PANTHER" id="PTHR43004">
    <property type="entry name" value="TRK SYSTEM POTASSIUM UPTAKE PROTEIN"/>
    <property type="match status" value="1"/>
</dbReference>
<dbReference type="OrthoDB" id="2690153at2759"/>
<dbReference type="PANTHER" id="PTHR43004:SF19">
    <property type="entry name" value="BINDING MONOOXYGENASE, PUTATIVE (JCVI)-RELATED"/>
    <property type="match status" value="1"/>
</dbReference>
<dbReference type="AlphaFoldDB" id="A0A8H7UJ28"/>
<dbReference type="Proteomes" id="UP000612746">
    <property type="component" value="Unassembled WGS sequence"/>
</dbReference>
<evidence type="ECO:0000256" key="1">
    <source>
        <dbReference type="ARBA" id="ARBA00001974"/>
    </source>
</evidence>
<dbReference type="Gene3D" id="3.50.50.60">
    <property type="entry name" value="FAD/NAD(P)-binding domain"/>
    <property type="match status" value="1"/>
</dbReference>
<evidence type="ECO:0000256" key="4">
    <source>
        <dbReference type="ARBA" id="ARBA00023002"/>
    </source>
</evidence>
<name>A0A8H7UJ28_9FUNG</name>
<protein>
    <recommendedName>
        <fullName evidence="5">FAD-binding domain-containing protein</fullName>
    </recommendedName>
</protein>
<evidence type="ECO:0000313" key="7">
    <source>
        <dbReference type="Proteomes" id="UP000612746"/>
    </source>
</evidence>
<accession>A0A8H7UJ28</accession>